<reference evidence="2 3" key="1">
    <citation type="submission" date="2021-03" db="EMBL/GenBank/DDBJ databases">
        <title>Genomic Encyclopedia of Type Strains, Phase IV (KMG-IV): sequencing the most valuable type-strain genomes for metagenomic binning, comparative biology and taxonomic classification.</title>
        <authorList>
            <person name="Goeker M."/>
        </authorList>
    </citation>
    <scope>NUCLEOTIDE SEQUENCE [LARGE SCALE GENOMIC DNA]</scope>
    <source>
        <strain evidence="2 3">DSM 28650</strain>
    </source>
</reference>
<organism evidence="2 3">
    <name type="scientific">Clostridium punense</name>
    <dbReference type="NCBI Taxonomy" id="1054297"/>
    <lineage>
        <taxon>Bacteria</taxon>
        <taxon>Bacillati</taxon>
        <taxon>Bacillota</taxon>
        <taxon>Clostridia</taxon>
        <taxon>Eubacteriales</taxon>
        <taxon>Clostridiaceae</taxon>
        <taxon>Clostridium</taxon>
    </lineage>
</organism>
<comment type="caution">
    <text evidence="2">The sequence shown here is derived from an EMBL/GenBank/DDBJ whole genome shotgun (WGS) entry which is preliminary data.</text>
</comment>
<sequence length="137" mass="15848">MIKDLKSVLKQEINIVNNLLDLLEEQHSYLVNQEVFNLDSIISKIEVVGKALAKEETKRRTLLNDKTMSSLLLEFGEDTELEELYKGLLTLLENVKTQKDSNDLIIKQTLSYTNSMLNMLKPRKENNTYNVNGKFKK</sequence>
<evidence type="ECO:0000313" key="2">
    <source>
        <dbReference type="EMBL" id="MBP2021836.1"/>
    </source>
</evidence>
<dbReference type="EMBL" id="JAGGLL010000010">
    <property type="protein sequence ID" value="MBP2021836.1"/>
    <property type="molecule type" value="Genomic_DNA"/>
</dbReference>
<keyword evidence="2" id="KW-0969">Cilium</keyword>
<gene>
    <name evidence="2" type="ORF">J2Z44_001632</name>
</gene>
<keyword evidence="2" id="KW-0282">Flagellum</keyword>
<keyword evidence="1" id="KW-1005">Bacterial flagellum biogenesis</keyword>
<dbReference type="InterPro" id="IPR007809">
    <property type="entry name" value="FlgN-like"/>
</dbReference>
<evidence type="ECO:0000256" key="1">
    <source>
        <dbReference type="ARBA" id="ARBA00022795"/>
    </source>
</evidence>
<protein>
    <submittedName>
        <fullName evidence="2">Flagellar biosynthesis/type III secretory pathway chaperone</fullName>
    </submittedName>
</protein>
<proteinExistence type="predicted"/>
<dbReference type="SUPFAM" id="SSF140566">
    <property type="entry name" value="FlgN-like"/>
    <property type="match status" value="1"/>
</dbReference>
<dbReference type="Pfam" id="PF05130">
    <property type="entry name" value="FlgN"/>
    <property type="match status" value="1"/>
</dbReference>
<accession>A0ABS4K225</accession>
<dbReference type="InterPro" id="IPR036679">
    <property type="entry name" value="FlgN-like_sf"/>
</dbReference>
<dbReference type="Gene3D" id="1.20.58.300">
    <property type="entry name" value="FlgN-like"/>
    <property type="match status" value="1"/>
</dbReference>
<dbReference type="RefSeq" id="WP_021282967.1">
    <property type="nucleotide sequence ID" value="NZ_JAGGLL010000010.1"/>
</dbReference>
<evidence type="ECO:0000313" key="3">
    <source>
        <dbReference type="Proteomes" id="UP001519308"/>
    </source>
</evidence>
<keyword evidence="3" id="KW-1185">Reference proteome</keyword>
<dbReference type="Proteomes" id="UP001519308">
    <property type="component" value="Unassembled WGS sequence"/>
</dbReference>
<name>A0ABS4K225_9CLOT</name>
<keyword evidence="2" id="KW-0966">Cell projection</keyword>